<sequence length="365" mass="41561">MSFGWSAGDIAQAIALVVKVVRALDGVDGAGASYCEAVAFLTRLKRTLEPLQTVSALRLLPNYADNIRELVDEIQDPISHFLALTAEFEQLGSHSKHHQHIVKKLQWRFKTSKKVDELRRGIESRLGILDSFLQRVTLETVVSMEAKLGEQLRRNFQEVVDPRLVSILQQQLQPVTERLVETQMLSQQLQEEILSKLDYHTSTVSDRTMRHSAPSFHSASQSEYDAMLSNFERIEISQDAAVNTIKQHITCAINDFKSDYNHEIGGNLVSRRKQIAMRRRRAELDQPLKALETPHHEIRTCGSLEDFMTLAENLKPVPVLTPTLLAKYHISFYDALGSPPRILDINCFARYKVGHARRDIYTKSF</sequence>
<dbReference type="PANTHER" id="PTHR38886">
    <property type="entry name" value="SESA DOMAIN-CONTAINING PROTEIN"/>
    <property type="match status" value="1"/>
</dbReference>
<dbReference type="EMBL" id="CAJVRL010000048">
    <property type="protein sequence ID" value="CAG8952950.1"/>
    <property type="molecule type" value="Genomic_DNA"/>
</dbReference>
<keyword evidence="3" id="KW-1185">Reference proteome</keyword>
<dbReference type="OrthoDB" id="3045089at2759"/>
<reference evidence="2" key="1">
    <citation type="submission" date="2021-07" db="EMBL/GenBank/DDBJ databases">
        <authorList>
            <person name="Durling M."/>
        </authorList>
    </citation>
    <scope>NUCLEOTIDE SEQUENCE</scope>
</reference>
<proteinExistence type="predicted"/>
<name>A0A9N9KVM6_9HELO</name>
<evidence type="ECO:0008006" key="4">
    <source>
        <dbReference type="Google" id="ProtNLM"/>
    </source>
</evidence>
<dbReference type="Proteomes" id="UP000696280">
    <property type="component" value="Unassembled WGS sequence"/>
</dbReference>
<accession>A0A9N9KVM6</accession>
<organism evidence="2 3">
    <name type="scientific">Hymenoscyphus fraxineus</name>
    <dbReference type="NCBI Taxonomy" id="746836"/>
    <lineage>
        <taxon>Eukaryota</taxon>
        <taxon>Fungi</taxon>
        <taxon>Dikarya</taxon>
        <taxon>Ascomycota</taxon>
        <taxon>Pezizomycotina</taxon>
        <taxon>Leotiomycetes</taxon>
        <taxon>Helotiales</taxon>
        <taxon>Helotiaceae</taxon>
        <taxon>Hymenoscyphus</taxon>
    </lineage>
</organism>
<comment type="caution">
    <text evidence="2">The sequence shown here is derived from an EMBL/GenBank/DDBJ whole genome shotgun (WGS) entry which is preliminary data.</text>
</comment>
<keyword evidence="1" id="KW-0732">Signal</keyword>
<evidence type="ECO:0000313" key="2">
    <source>
        <dbReference type="EMBL" id="CAG8952950.1"/>
    </source>
</evidence>
<protein>
    <recommendedName>
        <fullName evidence="4">Fungal N-terminal domain-containing protein</fullName>
    </recommendedName>
</protein>
<feature type="signal peptide" evidence="1">
    <location>
        <begin position="1"/>
        <end position="23"/>
    </location>
</feature>
<evidence type="ECO:0000313" key="3">
    <source>
        <dbReference type="Proteomes" id="UP000696280"/>
    </source>
</evidence>
<feature type="chain" id="PRO_5040318983" description="Fungal N-terminal domain-containing protein" evidence="1">
    <location>
        <begin position="24"/>
        <end position="365"/>
    </location>
</feature>
<evidence type="ECO:0000256" key="1">
    <source>
        <dbReference type="SAM" id="SignalP"/>
    </source>
</evidence>
<dbReference type="PANTHER" id="PTHR38886:SF1">
    <property type="entry name" value="NACHT-NTPASE AND P-LOOP NTPASES N-TERMINAL DOMAIN-CONTAINING PROTEIN"/>
    <property type="match status" value="1"/>
</dbReference>
<gene>
    <name evidence="2" type="ORF">HYFRA_00007665</name>
</gene>
<dbReference type="AlphaFoldDB" id="A0A9N9KVM6"/>